<dbReference type="PANTHER" id="PTHR43833">
    <property type="entry name" value="POTASSIUM CHANNEL PROTEIN 2-RELATED-RELATED"/>
    <property type="match status" value="1"/>
</dbReference>
<dbReference type="Gene3D" id="3.40.50.720">
    <property type="entry name" value="NAD(P)-binding Rossmann-like Domain"/>
    <property type="match status" value="1"/>
</dbReference>
<dbReference type="InterPro" id="IPR003148">
    <property type="entry name" value="RCK_N"/>
</dbReference>
<feature type="domain" description="RCK N-terminal" evidence="5">
    <location>
        <begin position="1"/>
        <end position="92"/>
    </location>
</feature>
<feature type="non-terminal residue" evidence="6">
    <location>
        <position position="92"/>
    </location>
</feature>
<protein>
    <recommendedName>
        <fullName evidence="5">RCK N-terminal domain-containing protein</fullName>
    </recommendedName>
</protein>
<dbReference type="InterPro" id="IPR006036">
    <property type="entry name" value="K_uptake_TrkA"/>
</dbReference>
<keyword evidence="3" id="KW-0630">Potassium</keyword>
<organism evidence="6">
    <name type="scientific">marine sediment metagenome</name>
    <dbReference type="NCBI Taxonomy" id="412755"/>
    <lineage>
        <taxon>unclassified sequences</taxon>
        <taxon>metagenomes</taxon>
        <taxon>ecological metagenomes</taxon>
    </lineage>
</organism>
<evidence type="ECO:0000259" key="5">
    <source>
        <dbReference type="PROSITE" id="PS51201"/>
    </source>
</evidence>
<reference evidence="6" key="1">
    <citation type="journal article" date="2015" name="Nature">
        <title>Complex archaea that bridge the gap between prokaryotes and eukaryotes.</title>
        <authorList>
            <person name="Spang A."/>
            <person name="Saw J.H."/>
            <person name="Jorgensen S.L."/>
            <person name="Zaremba-Niedzwiedzka K."/>
            <person name="Martijn J."/>
            <person name="Lind A.E."/>
            <person name="van Eijk R."/>
            <person name="Schleper C."/>
            <person name="Guy L."/>
            <person name="Ettema T.J."/>
        </authorList>
    </citation>
    <scope>NUCLEOTIDE SEQUENCE</scope>
</reference>
<dbReference type="PANTHER" id="PTHR43833:SF5">
    <property type="entry name" value="TRK SYSTEM POTASSIUM UPTAKE PROTEIN TRKA"/>
    <property type="match status" value="1"/>
</dbReference>
<keyword evidence="2" id="KW-0633">Potassium transport</keyword>
<dbReference type="GO" id="GO:0015079">
    <property type="term" value="F:potassium ion transmembrane transporter activity"/>
    <property type="evidence" value="ECO:0007669"/>
    <property type="project" value="InterPro"/>
</dbReference>
<accession>A0A0F9PX37</accession>
<proteinExistence type="predicted"/>
<evidence type="ECO:0000256" key="3">
    <source>
        <dbReference type="ARBA" id="ARBA00022958"/>
    </source>
</evidence>
<dbReference type="SUPFAM" id="SSF51735">
    <property type="entry name" value="NAD(P)-binding Rossmann-fold domains"/>
    <property type="match status" value="1"/>
</dbReference>
<comment type="caution">
    <text evidence="6">The sequence shown here is derived from an EMBL/GenBank/DDBJ whole genome shotgun (WGS) entry which is preliminary data.</text>
</comment>
<dbReference type="EMBL" id="LAZR01001981">
    <property type="protein sequence ID" value="KKN36215.1"/>
    <property type="molecule type" value="Genomic_DNA"/>
</dbReference>
<name>A0A0F9PX37_9ZZZZ</name>
<keyword evidence="4" id="KW-0406">Ion transport</keyword>
<dbReference type="PROSITE" id="PS51201">
    <property type="entry name" value="RCK_N"/>
    <property type="match status" value="1"/>
</dbReference>
<evidence type="ECO:0000313" key="6">
    <source>
        <dbReference type="EMBL" id="KKN36215.1"/>
    </source>
</evidence>
<dbReference type="InterPro" id="IPR050721">
    <property type="entry name" value="Trk_Ktr_HKT_K-transport"/>
</dbReference>
<dbReference type="Pfam" id="PF02254">
    <property type="entry name" value="TrkA_N"/>
    <property type="match status" value="1"/>
</dbReference>
<keyword evidence="1" id="KW-0813">Transport</keyword>
<sequence>MKILILGAGQVGASVAATLAKEDDDVTLVDTDNSNLMKLQDHYDIQTIQGEASHPDVLKRAGAADADLLLAVTNSDETNMVACQICHTLYKT</sequence>
<dbReference type="PRINTS" id="PR00335">
    <property type="entry name" value="KUPTAKETRKA"/>
</dbReference>
<dbReference type="AlphaFoldDB" id="A0A0F9PX37"/>
<dbReference type="InterPro" id="IPR036291">
    <property type="entry name" value="NAD(P)-bd_dom_sf"/>
</dbReference>
<evidence type="ECO:0000256" key="2">
    <source>
        <dbReference type="ARBA" id="ARBA00022538"/>
    </source>
</evidence>
<evidence type="ECO:0000256" key="4">
    <source>
        <dbReference type="ARBA" id="ARBA00023065"/>
    </source>
</evidence>
<dbReference type="GO" id="GO:0005886">
    <property type="term" value="C:plasma membrane"/>
    <property type="evidence" value="ECO:0007669"/>
    <property type="project" value="InterPro"/>
</dbReference>
<gene>
    <name evidence="6" type="ORF">LCGC14_0775970</name>
</gene>
<evidence type="ECO:0000256" key="1">
    <source>
        <dbReference type="ARBA" id="ARBA00022448"/>
    </source>
</evidence>